<dbReference type="EMBL" id="JACHXF010000024">
    <property type="protein sequence ID" value="MBB3100251.1"/>
    <property type="molecule type" value="Genomic_DNA"/>
</dbReference>
<evidence type="ECO:0000313" key="2">
    <source>
        <dbReference type="Proteomes" id="UP000590749"/>
    </source>
</evidence>
<name>A0A7W5AQ28_9ACTN</name>
<dbReference type="AlphaFoldDB" id="A0A7W5AQ28"/>
<reference evidence="1 2" key="1">
    <citation type="submission" date="2020-08" db="EMBL/GenBank/DDBJ databases">
        <title>Genomic Encyclopedia of Type Strains, Phase III (KMG-III): the genomes of soil and plant-associated and newly described type strains.</title>
        <authorList>
            <person name="Whitman W."/>
        </authorList>
    </citation>
    <scope>NUCLEOTIDE SEQUENCE [LARGE SCALE GENOMIC DNA]</scope>
    <source>
        <strain evidence="1 2">CECT 3287</strain>
    </source>
</reference>
<sequence>MNNVRLVTADQRPKADARIFTPAINVSRASAAYVKR</sequence>
<proteinExistence type="predicted"/>
<organism evidence="1 2">
    <name type="scientific">Actinoplanes campanulatus</name>
    <dbReference type="NCBI Taxonomy" id="113559"/>
    <lineage>
        <taxon>Bacteria</taxon>
        <taxon>Bacillati</taxon>
        <taxon>Actinomycetota</taxon>
        <taxon>Actinomycetes</taxon>
        <taxon>Micromonosporales</taxon>
        <taxon>Micromonosporaceae</taxon>
        <taxon>Actinoplanes</taxon>
    </lineage>
</organism>
<accession>A0A7W5AQ28</accession>
<gene>
    <name evidence="1" type="ORF">FHR83_007973</name>
</gene>
<keyword evidence="2" id="KW-1185">Reference proteome</keyword>
<evidence type="ECO:0000313" key="1">
    <source>
        <dbReference type="EMBL" id="MBB3100251.1"/>
    </source>
</evidence>
<protein>
    <submittedName>
        <fullName evidence="1">Uncharacterized protein</fullName>
    </submittedName>
</protein>
<dbReference type="Proteomes" id="UP000590749">
    <property type="component" value="Unassembled WGS sequence"/>
</dbReference>
<comment type="caution">
    <text evidence="1">The sequence shown here is derived from an EMBL/GenBank/DDBJ whole genome shotgun (WGS) entry which is preliminary data.</text>
</comment>